<dbReference type="Pfam" id="PF14460">
    <property type="entry name" value="Prok-E2_D"/>
    <property type="match status" value="1"/>
</dbReference>
<sequence length="310" mass="35869">MVFHQLYVQTSFYQIYRLSAAFYLNWNISLTITDQLFAVLSCQNTHIIQFLRFPIMSVYCVNHLNQREEPNKTELKFHYGLVITNCGVTKHSIVDGEMLDGFWLDDDAIVKTTTEILNSSKANIDNKENTDDDLQIIPENVLINNRKFIVWHTKSNFITNQWYNSSGHITAINNVPHPKLIFIASKNKHELHIVATKNNVDRPTLDTPIYHAPVANMYTGMNLCIGTAHYPMRTISNIKSIEETLFFSRYNHFKFPNIDLVFDGKHFDFTQAAIKFWKTLENKKTFPDDKLVINESYPTLGTLLNKIAKG</sequence>
<dbReference type="InterPro" id="IPR032787">
    <property type="entry name" value="Prok-E2_D"/>
</dbReference>
<dbReference type="Proteomes" id="UP000240989">
    <property type="component" value="Unassembled WGS sequence"/>
</dbReference>
<proteinExistence type="predicted"/>
<comment type="caution">
    <text evidence="1">The sequence shown here is derived from an EMBL/GenBank/DDBJ whole genome shotgun (WGS) entry which is preliminary data.</text>
</comment>
<keyword evidence="2" id="KW-1185">Reference proteome</keyword>
<gene>
    <name evidence="1" type="ORF">C0W27_16175</name>
</gene>
<organism evidence="1 2">
    <name type="scientific">Photobacterium angustum</name>
    <dbReference type="NCBI Taxonomy" id="661"/>
    <lineage>
        <taxon>Bacteria</taxon>
        <taxon>Pseudomonadati</taxon>
        <taxon>Pseudomonadota</taxon>
        <taxon>Gammaproteobacteria</taxon>
        <taxon>Vibrionales</taxon>
        <taxon>Vibrionaceae</taxon>
        <taxon>Photobacterium</taxon>
    </lineage>
</organism>
<evidence type="ECO:0000313" key="1">
    <source>
        <dbReference type="EMBL" id="PSX07106.1"/>
    </source>
</evidence>
<accession>A0ABX5H1G9</accession>
<reference evidence="1 2" key="1">
    <citation type="submission" date="2018-01" db="EMBL/GenBank/DDBJ databases">
        <title>Whole genome sequencing of Histamine producing bacteria.</title>
        <authorList>
            <person name="Butler K."/>
        </authorList>
    </citation>
    <scope>NUCLEOTIDE SEQUENCE [LARGE SCALE GENOMIC DNA]</scope>
    <source>
        <strain evidence="1 2">A6-1</strain>
    </source>
</reference>
<name>A0ABX5H1G9_PHOAN</name>
<protein>
    <recommendedName>
        <fullName evidence="3">PRTRC system protein B</fullName>
    </recommendedName>
</protein>
<evidence type="ECO:0008006" key="3">
    <source>
        <dbReference type="Google" id="ProtNLM"/>
    </source>
</evidence>
<evidence type="ECO:0000313" key="2">
    <source>
        <dbReference type="Proteomes" id="UP000240989"/>
    </source>
</evidence>
<dbReference type="EMBL" id="PYOU01000014">
    <property type="protein sequence ID" value="PSX07106.1"/>
    <property type="molecule type" value="Genomic_DNA"/>
</dbReference>